<comment type="caution">
    <text evidence="1">The sequence shown here is derived from an EMBL/GenBank/DDBJ whole genome shotgun (WGS) entry which is preliminary data.</text>
</comment>
<dbReference type="AlphaFoldDB" id="A0A855XNN3"/>
<evidence type="ECO:0000313" key="4">
    <source>
        <dbReference type="Proteomes" id="UP000248827"/>
    </source>
</evidence>
<protein>
    <submittedName>
        <fullName evidence="1">Uncharacterized protein</fullName>
    </submittedName>
</protein>
<name>A0A855XNN3_9BACL</name>
<evidence type="ECO:0000313" key="2">
    <source>
        <dbReference type="EMBL" id="RAI96747.1"/>
    </source>
</evidence>
<accession>A0A855XNN3</accession>
<gene>
    <name evidence="2" type="ORF">DET54_106105</name>
    <name evidence="1" type="ORF">DET56_112105</name>
</gene>
<dbReference type="RefSeq" id="WP_167434831.1">
    <property type="nucleotide sequence ID" value="NZ_QGTZ01000012.1"/>
</dbReference>
<reference evidence="1 3" key="1">
    <citation type="submission" date="2018-05" db="EMBL/GenBank/DDBJ databases">
        <title>Freshwater and sediment microbial communities from various areas in North America, analyzing microbe dynamics in response to fracking.</title>
        <authorList>
            <person name="Lamendella R."/>
        </authorList>
    </citation>
    <scope>NUCLEOTIDE SEQUENCE [LARGE SCALE GENOMIC DNA]</scope>
    <source>
        <strain evidence="1 3">DB-3</strain>
        <strain evidence="2 4">NG-13</strain>
    </source>
</reference>
<dbReference type="EMBL" id="QGTZ01000012">
    <property type="protein sequence ID" value="PWW35521.1"/>
    <property type="molecule type" value="Genomic_DNA"/>
</dbReference>
<organism evidence="1 3">
    <name type="scientific">Paenibacillus pabuli</name>
    <dbReference type="NCBI Taxonomy" id="1472"/>
    <lineage>
        <taxon>Bacteria</taxon>
        <taxon>Bacillati</taxon>
        <taxon>Bacillota</taxon>
        <taxon>Bacilli</taxon>
        <taxon>Bacillales</taxon>
        <taxon>Paenibacillaceae</taxon>
        <taxon>Paenibacillus</taxon>
    </lineage>
</organism>
<sequence length="58" mass="6714">MTLLVPSDLYNRWFSTPVSTTHIEVDYAVMNELMRKLPKGYVFPDPATMHVLTSEKKN</sequence>
<dbReference type="Proteomes" id="UP000248827">
    <property type="component" value="Unassembled WGS sequence"/>
</dbReference>
<dbReference type="EMBL" id="QLLI01000006">
    <property type="protein sequence ID" value="RAI96747.1"/>
    <property type="molecule type" value="Genomic_DNA"/>
</dbReference>
<dbReference type="Proteomes" id="UP000247078">
    <property type="component" value="Unassembled WGS sequence"/>
</dbReference>
<evidence type="ECO:0000313" key="3">
    <source>
        <dbReference type="Proteomes" id="UP000247078"/>
    </source>
</evidence>
<proteinExistence type="predicted"/>
<evidence type="ECO:0000313" key="1">
    <source>
        <dbReference type="EMBL" id="PWW35521.1"/>
    </source>
</evidence>
<keyword evidence="4" id="KW-1185">Reference proteome</keyword>